<evidence type="ECO:0000256" key="2">
    <source>
        <dbReference type="SAM" id="SignalP"/>
    </source>
</evidence>
<reference evidence="4 5" key="1">
    <citation type="submission" date="2016-10" db="EMBL/GenBank/DDBJ databases">
        <authorList>
            <person name="de Groot N.N."/>
        </authorList>
    </citation>
    <scope>NUCLEOTIDE SEQUENCE [LARGE SCALE GENOMIC DNA]</scope>
    <source>
        <strain evidence="4 5">TC2-24</strain>
    </source>
</reference>
<keyword evidence="2" id="KW-0732">Signal</keyword>
<name>A0A1I0MQA1_9BACT</name>
<dbReference type="InterPro" id="IPR050300">
    <property type="entry name" value="GDXG_lipolytic_enzyme"/>
</dbReference>
<feature type="signal peptide" evidence="2">
    <location>
        <begin position="1"/>
        <end position="19"/>
    </location>
</feature>
<keyword evidence="1" id="KW-0378">Hydrolase</keyword>
<dbReference type="InterPro" id="IPR049492">
    <property type="entry name" value="BD-FAE-like_dom"/>
</dbReference>
<dbReference type="EMBL" id="FOIQ01000001">
    <property type="protein sequence ID" value="SEV90742.1"/>
    <property type="molecule type" value="Genomic_DNA"/>
</dbReference>
<protein>
    <submittedName>
        <fullName evidence="4">Acetyl esterase/lipase</fullName>
    </submittedName>
</protein>
<dbReference type="Pfam" id="PF20434">
    <property type="entry name" value="BD-FAE"/>
    <property type="match status" value="1"/>
</dbReference>
<dbReference type="RefSeq" id="WP_091914894.1">
    <property type="nucleotide sequence ID" value="NZ_FOIQ01000001.1"/>
</dbReference>
<evidence type="ECO:0000313" key="4">
    <source>
        <dbReference type="EMBL" id="SEV90742.1"/>
    </source>
</evidence>
<dbReference type="Gene3D" id="3.40.50.1820">
    <property type="entry name" value="alpha/beta hydrolase"/>
    <property type="match status" value="1"/>
</dbReference>
<dbReference type="PANTHER" id="PTHR48081:SF9">
    <property type="entry name" value="CARBOXYLESTERASE"/>
    <property type="match status" value="1"/>
</dbReference>
<dbReference type="PANTHER" id="PTHR48081">
    <property type="entry name" value="AB HYDROLASE SUPERFAMILY PROTEIN C4A8.06C"/>
    <property type="match status" value="1"/>
</dbReference>
<dbReference type="SUPFAM" id="SSF53474">
    <property type="entry name" value="alpha/beta-Hydrolases"/>
    <property type="match status" value="1"/>
</dbReference>
<dbReference type="PROSITE" id="PS00122">
    <property type="entry name" value="CARBOXYLESTERASE_B_1"/>
    <property type="match status" value="1"/>
</dbReference>
<dbReference type="AlphaFoldDB" id="A0A1I0MQA1"/>
<keyword evidence="5" id="KW-1185">Reference proteome</keyword>
<gene>
    <name evidence="4" type="ORF">SAMN04487850_0876</name>
</gene>
<proteinExistence type="predicted"/>
<evidence type="ECO:0000259" key="3">
    <source>
        <dbReference type="Pfam" id="PF20434"/>
    </source>
</evidence>
<accession>A0A1I0MQA1</accession>
<sequence>MKRMAIVVMALMSITLTCAQTYKTVNDINYTIKTDSYAQERLKLDVYYPTNLKDCPVVVWFHGGGLEAGQKEIPQKLKDMGYVVVGANYRLLPNVTVDKTIDDAAEAVAWVFRHAKEFGGDPRKIVVTGHSAGGYLAMMLCLNKVWLKNYDIDADSVWMYVPFSGQAITHYNVRKMQGIPPLQATIDEYAPLYWVRPDCPPLVLICGDREKELYGRYDENQYLARMMKLAGHQHTYLYEIDGHDHGAMVDPSFHILNTHISQMLK</sequence>
<evidence type="ECO:0000256" key="1">
    <source>
        <dbReference type="ARBA" id="ARBA00022801"/>
    </source>
</evidence>
<feature type="chain" id="PRO_5035732346" evidence="2">
    <location>
        <begin position="20"/>
        <end position="265"/>
    </location>
</feature>
<organism evidence="4 5">
    <name type="scientific">Prevotella aff. ruminicola Tc2-24</name>
    <dbReference type="NCBI Taxonomy" id="81582"/>
    <lineage>
        <taxon>Bacteria</taxon>
        <taxon>Pseudomonadati</taxon>
        <taxon>Bacteroidota</taxon>
        <taxon>Bacteroidia</taxon>
        <taxon>Bacteroidales</taxon>
        <taxon>Prevotellaceae</taxon>
        <taxon>Prevotella</taxon>
    </lineage>
</organism>
<dbReference type="Proteomes" id="UP000199373">
    <property type="component" value="Unassembled WGS sequence"/>
</dbReference>
<dbReference type="GO" id="GO:0016787">
    <property type="term" value="F:hydrolase activity"/>
    <property type="evidence" value="ECO:0007669"/>
    <property type="project" value="UniProtKB-KW"/>
</dbReference>
<evidence type="ECO:0000313" key="5">
    <source>
        <dbReference type="Proteomes" id="UP000199373"/>
    </source>
</evidence>
<dbReference type="InterPro" id="IPR029058">
    <property type="entry name" value="AB_hydrolase_fold"/>
</dbReference>
<dbReference type="InterPro" id="IPR019826">
    <property type="entry name" value="Carboxylesterase_B_AS"/>
</dbReference>
<feature type="domain" description="BD-FAE-like" evidence="3">
    <location>
        <begin position="44"/>
        <end position="145"/>
    </location>
</feature>